<sequence>MLSLSLNDTAARLLHGPAGPAAAPTDGLAPGLRARLAGGIVRRGPVLTWADSPGDATAAPGPHPDLTGWECADSALHLTDLVPVEVALVDDVPQLDPAGQRLLLRQGLGLALGFGELVRGLGAPARVRCVLGVNETGGTFRFHQVRAGESWHHPDLDGYHPEAVCVLEAAPAAG</sequence>
<evidence type="ECO:0000313" key="1">
    <source>
        <dbReference type="EMBL" id="MDT0270209.1"/>
    </source>
</evidence>
<evidence type="ECO:0000313" key="2">
    <source>
        <dbReference type="Proteomes" id="UP001183410"/>
    </source>
</evidence>
<accession>A0ABU2JZ20</accession>
<keyword evidence="2" id="KW-1185">Reference proteome</keyword>
<name>A0ABU2JZ20_9ACTN</name>
<gene>
    <name evidence="1" type="ORF">RM844_28455</name>
</gene>
<protein>
    <submittedName>
        <fullName evidence="1">Uncharacterized protein</fullName>
    </submittedName>
</protein>
<dbReference type="RefSeq" id="WP_311670288.1">
    <property type="nucleotide sequence ID" value="NZ_JAVREO010000024.1"/>
</dbReference>
<dbReference type="Proteomes" id="UP001183410">
    <property type="component" value="Unassembled WGS sequence"/>
</dbReference>
<reference evidence="2" key="1">
    <citation type="submission" date="2023-07" db="EMBL/GenBank/DDBJ databases">
        <title>30 novel species of actinomycetes from the DSMZ collection.</title>
        <authorList>
            <person name="Nouioui I."/>
        </authorList>
    </citation>
    <scope>NUCLEOTIDE SEQUENCE [LARGE SCALE GENOMIC DNA]</scope>
    <source>
        <strain evidence="2">DSM 44915</strain>
    </source>
</reference>
<comment type="caution">
    <text evidence="1">The sequence shown here is derived from an EMBL/GenBank/DDBJ whole genome shotgun (WGS) entry which is preliminary data.</text>
</comment>
<dbReference type="EMBL" id="JAVREO010000024">
    <property type="protein sequence ID" value="MDT0270209.1"/>
    <property type="molecule type" value="Genomic_DNA"/>
</dbReference>
<organism evidence="1 2">
    <name type="scientific">Streptomyces chisholmiae</name>
    <dbReference type="NCBI Taxonomy" id="3075540"/>
    <lineage>
        <taxon>Bacteria</taxon>
        <taxon>Bacillati</taxon>
        <taxon>Actinomycetota</taxon>
        <taxon>Actinomycetes</taxon>
        <taxon>Kitasatosporales</taxon>
        <taxon>Streptomycetaceae</taxon>
        <taxon>Streptomyces</taxon>
    </lineage>
</organism>
<proteinExistence type="predicted"/>